<dbReference type="GO" id="GO:0010971">
    <property type="term" value="P:positive regulation of G2/M transition of mitotic cell cycle"/>
    <property type="evidence" value="ECO:0007669"/>
    <property type="project" value="TreeGrafter"/>
</dbReference>
<feature type="compositionally biased region" description="Polar residues" evidence="1">
    <location>
        <begin position="82"/>
        <end position="115"/>
    </location>
</feature>
<feature type="region of interest" description="Disordered" evidence="1">
    <location>
        <begin position="191"/>
        <end position="233"/>
    </location>
</feature>
<sequence length="378" mass="42029">MVSEGPGETFLEFSIKYLDAVFGASDTPELVLPRIEVNDLSTSNPIKDSSTTTSDDLQTNKNEVQSNISLQQENDIKDSKKNSSASTTPAQAKSSTDIRDTFTNITGNSSESSSGKPFPGFVEATLKRKSFIGLESNEISYALNSESITGELHIETDNPSHLFWVPAHLHPEIAPNEFRKWLNNHAKDRFNTGMGSLRRRKSTLSKQYIPTENDEDEQLEKKVEPEKNRSGFDRKPFATFKEKTSESTKIKTIRRSLSLNFSPFIGKKGTDTDPKDPNIFDRHSSATVESPVLIPRMAPALKRAARTKIRRNSVAGEQNPRRFSAHRRTKSTHALPDKDKRNGDLLPIIPKDSPGSLLSNALTLSQNEGSELIGNDKT</sequence>
<feature type="region of interest" description="Disordered" evidence="1">
    <location>
        <begin position="311"/>
        <end position="378"/>
    </location>
</feature>
<dbReference type="PANTHER" id="PTHR28089:SF1">
    <property type="entry name" value="PROTEIN ZDS1-RELATED"/>
    <property type="match status" value="1"/>
</dbReference>
<reference evidence="2" key="1">
    <citation type="submission" date="2021-06" db="EMBL/GenBank/DDBJ databases">
        <authorList>
            <person name="Kallberg Y."/>
            <person name="Tangrot J."/>
            <person name="Rosling A."/>
        </authorList>
    </citation>
    <scope>NUCLEOTIDE SEQUENCE</scope>
    <source>
        <strain evidence="2">MA453B</strain>
    </source>
</reference>
<feature type="compositionally biased region" description="Polar residues" evidence="1">
    <location>
        <begin position="356"/>
        <end position="369"/>
    </location>
</feature>
<keyword evidence="3" id="KW-1185">Reference proteome</keyword>
<feature type="compositionally biased region" description="Basic and acidic residues" evidence="1">
    <location>
        <begin position="219"/>
        <end position="233"/>
    </location>
</feature>
<feature type="non-terminal residue" evidence="2">
    <location>
        <position position="1"/>
    </location>
</feature>
<proteinExistence type="predicted"/>
<evidence type="ECO:0000313" key="3">
    <source>
        <dbReference type="Proteomes" id="UP000789405"/>
    </source>
</evidence>
<protein>
    <submittedName>
        <fullName evidence="2">8293_t:CDS:1</fullName>
    </submittedName>
</protein>
<organism evidence="2 3">
    <name type="scientific">Dentiscutata erythropus</name>
    <dbReference type="NCBI Taxonomy" id="1348616"/>
    <lineage>
        <taxon>Eukaryota</taxon>
        <taxon>Fungi</taxon>
        <taxon>Fungi incertae sedis</taxon>
        <taxon>Mucoromycota</taxon>
        <taxon>Glomeromycotina</taxon>
        <taxon>Glomeromycetes</taxon>
        <taxon>Diversisporales</taxon>
        <taxon>Gigasporaceae</taxon>
        <taxon>Dentiscutata</taxon>
    </lineage>
</organism>
<feature type="region of interest" description="Disordered" evidence="1">
    <location>
        <begin position="40"/>
        <end position="118"/>
    </location>
</feature>
<evidence type="ECO:0000313" key="2">
    <source>
        <dbReference type="EMBL" id="CAG8793549.1"/>
    </source>
</evidence>
<name>A0A9N9JS61_9GLOM</name>
<dbReference type="OrthoDB" id="5589766at2759"/>
<comment type="caution">
    <text evidence="2">The sequence shown here is derived from an EMBL/GenBank/DDBJ whole genome shotgun (WGS) entry which is preliminary data.</text>
</comment>
<dbReference type="GO" id="GO:0030010">
    <property type="term" value="P:establishment of cell polarity"/>
    <property type="evidence" value="ECO:0007669"/>
    <property type="project" value="TreeGrafter"/>
</dbReference>
<gene>
    <name evidence="2" type="ORF">DERYTH_LOCUS21904</name>
</gene>
<dbReference type="Proteomes" id="UP000789405">
    <property type="component" value="Unassembled WGS sequence"/>
</dbReference>
<accession>A0A9N9JS61</accession>
<dbReference type="AlphaFoldDB" id="A0A9N9JS61"/>
<dbReference type="PANTHER" id="PTHR28089">
    <property type="entry name" value="PROTEIN ZDS1-RELATED"/>
    <property type="match status" value="1"/>
</dbReference>
<feature type="compositionally biased region" description="Polar residues" evidence="1">
    <location>
        <begin position="57"/>
        <end position="73"/>
    </location>
</feature>
<dbReference type="GO" id="GO:0005737">
    <property type="term" value="C:cytoplasm"/>
    <property type="evidence" value="ECO:0007669"/>
    <property type="project" value="TreeGrafter"/>
</dbReference>
<dbReference type="InterPro" id="IPR040206">
    <property type="entry name" value="Zds1/2"/>
</dbReference>
<evidence type="ECO:0000256" key="1">
    <source>
        <dbReference type="SAM" id="MobiDB-lite"/>
    </source>
</evidence>
<dbReference type="EMBL" id="CAJVPY010028965">
    <property type="protein sequence ID" value="CAG8793549.1"/>
    <property type="molecule type" value="Genomic_DNA"/>
</dbReference>